<keyword evidence="5" id="KW-0547">Nucleotide-binding</keyword>
<reference evidence="12 13" key="1">
    <citation type="journal article" date="2013" name="Genome Announc.">
        <title>Complete genome sequence of Myxococcus stipitatus strain DSM 14675, a fruiting myxobacterium.</title>
        <authorList>
            <person name="Huntley S."/>
            <person name="Kneip S."/>
            <person name="Treuner-Lange A."/>
            <person name="Sogaard-Andersen L."/>
        </authorList>
    </citation>
    <scope>NUCLEOTIDE SEQUENCE [LARGE SCALE GENOMIC DNA]</scope>
    <source>
        <strain evidence="13">DSM 14675 / JCM 12634 / Mx s8</strain>
    </source>
</reference>
<feature type="transmembrane region" description="Helical" evidence="10">
    <location>
        <begin position="54"/>
        <end position="72"/>
    </location>
</feature>
<proteinExistence type="predicted"/>
<evidence type="ECO:0000313" key="12">
    <source>
        <dbReference type="EMBL" id="AGC47499.1"/>
    </source>
</evidence>
<dbReference type="SMART" id="SM00387">
    <property type="entry name" value="HATPase_c"/>
    <property type="match status" value="1"/>
</dbReference>
<keyword evidence="7" id="KW-0067">ATP-binding</keyword>
<evidence type="ECO:0000256" key="9">
    <source>
        <dbReference type="SAM" id="MobiDB-lite"/>
    </source>
</evidence>
<dbReference type="Gene3D" id="3.30.565.10">
    <property type="entry name" value="Histidine kinase-like ATPase, C-terminal domain"/>
    <property type="match status" value="1"/>
</dbReference>
<keyword evidence="10" id="KW-0472">Membrane</keyword>
<evidence type="ECO:0000256" key="7">
    <source>
        <dbReference type="ARBA" id="ARBA00022840"/>
    </source>
</evidence>
<dbReference type="GO" id="GO:0000160">
    <property type="term" value="P:phosphorelay signal transduction system"/>
    <property type="evidence" value="ECO:0007669"/>
    <property type="project" value="UniProtKB-KW"/>
</dbReference>
<keyword evidence="4" id="KW-0808">Transferase</keyword>
<evidence type="ECO:0000256" key="6">
    <source>
        <dbReference type="ARBA" id="ARBA00022777"/>
    </source>
</evidence>
<dbReference type="KEGG" id="msd:MYSTI_06226"/>
<dbReference type="RefSeq" id="WP_015351753.1">
    <property type="nucleotide sequence ID" value="NC_020126.1"/>
</dbReference>
<dbReference type="STRING" id="1278073.MYSTI_06226"/>
<protein>
    <recommendedName>
        <fullName evidence="2">histidine kinase</fullName>
        <ecNumber evidence="2">2.7.13.3</ecNumber>
    </recommendedName>
</protein>
<evidence type="ECO:0000256" key="10">
    <source>
        <dbReference type="SAM" id="Phobius"/>
    </source>
</evidence>
<feature type="transmembrane region" description="Helical" evidence="10">
    <location>
        <begin position="84"/>
        <end position="103"/>
    </location>
</feature>
<dbReference type="OrthoDB" id="9781147at2"/>
<evidence type="ECO:0000256" key="1">
    <source>
        <dbReference type="ARBA" id="ARBA00000085"/>
    </source>
</evidence>
<dbReference type="PATRIC" id="fig|1278073.3.peg.6317"/>
<dbReference type="InterPro" id="IPR003594">
    <property type="entry name" value="HATPase_dom"/>
</dbReference>
<dbReference type="InterPro" id="IPR036890">
    <property type="entry name" value="HATPase_C_sf"/>
</dbReference>
<feature type="compositionally biased region" description="Basic and acidic residues" evidence="9">
    <location>
        <begin position="193"/>
        <end position="217"/>
    </location>
</feature>
<dbReference type="InterPro" id="IPR004358">
    <property type="entry name" value="Sig_transdc_His_kin-like_C"/>
</dbReference>
<dbReference type="EC" id="2.7.13.3" evidence="2"/>
<comment type="catalytic activity">
    <reaction evidence="1">
        <text>ATP + protein L-histidine = ADP + protein N-phospho-L-histidine.</text>
        <dbReference type="EC" id="2.7.13.3"/>
    </reaction>
</comment>
<keyword evidence="3" id="KW-0597">Phosphoprotein</keyword>
<feature type="compositionally biased region" description="Basic and acidic residues" evidence="9">
    <location>
        <begin position="267"/>
        <end position="283"/>
    </location>
</feature>
<name>L7ULZ9_MYXSD</name>
<dbReference type="AlphaFoldDB" id="L7ULZ9"/>
<dbReference type="GO" id="GO:0004673">
    <property type="term" value="F:protein histidine kinase activity"/>
    <property type="evidence" value="ECO:0007669"/>
    <property type="project" value="UniProtKB-EC"/>
</dbReference>
<dbReference type="Pfam" id="PF02518">
    <property type="entry name" value="HATPase_c"/>
    <property type="match status" value="1"/>
</dbReference>
<feature type="domain" description="Histidine kinase" evidence="11">
    <location>
        <begin position="296"/>
        <end position="500"/>
    </location>
</feature>
<dbReference type="PROSITE" id="PS50109">
    <property type="entry name" value="HIS_KIN"/>
    <property type="match status" value="1"/>
</dbReference>
<evidence type="ECO:0000256" key="4">
    <source>
        <dbReference type="ARBA" id="ARBA00022679"/>
    </source>
</evidence>
<keyword evidence="13" id="KW-1185">Reference proteome</keyword>
<evidence type="ECO:0000313" key="13">
    <source>
        <dbReference type="Proteomes" id="UP000011131"/>
    </source>
</evidence>
<evidence type="ECO:0000256" key="3">
    <source>
        <dbReference type="ARBA" id="ARBA00022553"/>
    </source>
</evidence>
<evidence type="ECO:0000256" key="5">
    <source>
        <dbReference type="ARBA" id="ARBA00022741"/>
    </source>
</evidence>
<sequence>MRDAPDLPALDGTRAPLLVVGASFLVQRPLVIGPLVVLTVGLLHASGAPREQTLTLLLGAVVMFGVFLVEALRFRTRPVSERYLSGSLLFTGVGITVVCGLTGGVRSPLLSLLFVPSVVASATFGRSWRSAFAMGTLLTSLGGLFLWSSSFPPIESPWVEAMTVCAVGACTLLLHQGVSGLTRASPDTTRQLDVARQESREATELRAHTPTPVDEKGVSGQTTPDADTSRQLDMSRQEPRDATELRAHSPTPVDEPRVSGLTTPDADTSRQLDMPRQESREATKPLARTPMPVDEKVARDIENRLASVRTYVEVAAETSRSSRVRQRLSMVMREVTQLDDILRNSLGLSRPKMEPRRENIDIQQLLLRTSMELESRARARDVVVSTNGPPLLANVDPRRLEEALFNLLANAVGACAHGAEIEAHANREADGVSILIGDGGHDMPPRLGGRASTPFFTMQEQATGLGVTLARSVAREHGGSLTFERAPGRGMRAKLWLPGA</sequence>
<dbReference type="EMBL" id="CP004025">
    <property type="protein sequence ID" value="AGC47499.1"/>
    <property type="molecule type" value="Genomic_DNA"/>
</dbReference>
<keyword evidence="10" id="KW-0812">Transmembrane</keyword>
<accession>L7ULZ9</accession>
<dbReference type="eggNOG" id="COG4191">
    <property type="taxonomic scope" value="Bacteria"/>
</dbReference>
<evidence type="ECO:0000256" key="2">
    <source>
        <dbReference type="ARBA" id="ARBA00012438"/>
    </source>
</evidence>
<dbReference type="SUPFAM" id="SSF55874">
    <property type="entry name" value="ATPase domain of HSP90 chaperone/DNA topoisomerase II/histidine kinase"/>
    <property type="match status" value="1"/>
</dbReference>
<keyword evidence="8" id="KW-0902">Two-component regulatory system</keyword>
<gene>
    <name evidence="12" type="ordered locus">MYSTI_06226</name>
</gene>
<dbReference type="PANTHER" id="PTHR43065:SF10">
    <property type="entry name" value="PEROXIDE STRESS-ACTIVATED HISTIDINE KINASE MAK3"/>
    <property type="match status" value="1"/>
</dbReference>
<feature type="region of interest" description="Disordered" evidence="9">
    <location>
        <begin position="183"/>
        <end position="288"/>
    </location>
</feature>
<feature type="compositionally biased region" description="Basic and acidic residues" evidence="9">
    <location>
        <begin position="227"/>
        <end position="247"/>
    </location>
</feature>
<dbReference type="InterPro" id="IPR005467">
    <property type="entry name" value="His_kinase_dom"/>
</dbReference>
<evidence type="ECO:0000256" key="8">
    <source>
        <dbReference type="ARBA" id="ARBA00023012"/>
    </source>
</evidence>
<organism evidence="12 13">
    <name type="scientific">Myxococcus stipitatus (strain DSM 14675 / JCM 12634 / Mx s8)</name>
    <dbReference type="NCBI Taxonomy" id="1278073"/>
    <lineage>
        <taxon>Bacteria</taxon>
        <taxon>Pseudomonadati</taxon>
        <taxon>Myxococcota</taxon>
        <taxon>Myxococcia</taxon>
        <taxon>Myxococcales</taxon>
        <taxon>Cystobacterineae</taxon>
        <taxon>Myxococcaceae</taxon>
        <taxon>Myxococcus</taxon>
    </lineage>
</organism>
<dbReference type="PRINTS" id="PR00344">
    <property type="entry name" value="BCTRLSENSOR"/>
</dbReference>
<dbReference type="PANTHER" id="PTHR43065">
    <property type="entry name" value="SENSOR HISTIDINE KINASE"/>
    <property type="match status" value="1"/>
</dbReference>
<dbReference type="CDD" id="cd00075">
    <property type="entry name" value="HATPase"/>
    <property type="match status" value="1"/>
</dbReference>
<dbReference type="HOGENOM" id="CLU_544928_0_0_7"/>
<feature type="transmembrane region" description="Helical" evidence="10">
    <location>
        <begin position="30"/>
        <end position="48"/>
    </location>
</feature>
<evidence type="ECO:0000259" key="11">
    <source>
        <dbReference type="PROSITE" id="PS50109"/>
    </source>
</evidence>
<keyword evidence="10" id="KW-1133">Transmembrane helix</keyword>
<dbReference type="GO" id="GO:0005524">
    <property type="term" value="F:ATP binding"/>
    <property type="evidence" value="ECO:0007669"/>
    <property type="project" value="UniProtKB-KW"/>
</dbReference>
<keyword evidence="6 12" id="KW-0418">Kinase</keyword>
<dbReference type="Proteomes" id="UP000011131">
    <property type="component" value="Chromosome"/>
</dbReference>